<sequence>MGNTRFATAIHIMTLLAKVPQEWLTSEWIAGSINVNPVIVRKELKELRNAGLIISRLGKEGGTRLSKSAEDIKISEIYAAVKNNEVLGKKNQKPNPVCPVGKEINSHLLLLFDATEQLVRDFLGNKSLQEFADQFE</sequence>
<dbReference type="PANTHER" id="PTHR33221:SF15">
    <property type="entry name" value="HTH-TYPE TRANSCRIPTIONAL REGULATOR YWGB-RELATED"/>
    <property type="match status" value="1"/>
</dbReference>
<comment type="caution">
    <text evidence="1">The sequence shown here is derived from an EMBL/GenBank/DDBJ whole genome shotgun (WGS) entry which is preliminary data.</text>
</comment>
<accession>A0A0Q3HNN1</accession>
<dbReference type="SUPFAM" id="SSF46785">
    <property type="entry name" value="Winged helix' DNA-binding domain"/>
    <property type="match status" value="1"/>
</dbReference>
<gene>
    <name evidence="1" type="ORF">AR438_14565</name>
</gene>
<dbReference type="AlphaFoldDB" id="A0A0Q3HNN1"/>
<dbReference type="EMBL" id="LLYZ01000020">
    <property type="protein sequence ID" value="KQK24423.1"/>
    <property type="molecule type" value="Genomic_DNA"/>
</dbReference>
<dbReference type="RefSeq" id="WP_056016539.1">
    <property type="nucleotide sequence ID" value="NZ_LLYZ01000020.1"/>
</dbReference>
<dbReference type="GO" id="GO:0003700">
    <property type="term" value="F:DNA-binding transcription factor activity"/>
    <property type="evidence" value="ECO:0007669"/>
    <property type="project" value="TreeGrafter"/>
</dbReference>
<evidence type="ECO:0000313" key="1">
    <source>
        <dbReference type="EMBL" id="KQK24423.1"/>
    </source>
</evidence>
<dbReference type="PROSITE" id="PS51197">
    <property type="entry name" value="HTH_RRF2_2"/>
    <property type="match status" value="1"/>
</dbReference>
<protein>
    <submittedName>
        <fullName evidence="1">Rrf2 family transcriptional regulator</fullName>
    </submittedName>
</protein>
<dbReference type="Pfam" id="PF02082">
    <property type="entry name" value="Rrf2"/>
    <property type="match status" value="1"/>
</dbReference>
<evidence type="ECO:0000313" key="2">
    <source>
        <dbReference type="Proteomes" id="UP000051682"/>
    </source>
</evidence>
<name>A0A0Q3HNN1_9FLAO</name>
<keyword evidence="2" id="KW-1185">Reference proteome</keyword>
<dbReference type="InterPro" id="IPR036388">
    <property type="entry name" value="WH-like_DNA-bd_sf"/>
</dbReference>
<dbReference type="OrthoDB" id="213028at2"/>
<dbReference type="GO" id="GO:0005829">
    <property type="term" value="C:cytosol"/>
    <property type="evidence" value="ECO:0007669"/>
    <property type="project" value="TreeGrafter"/>
</dbReference>
<organism evidence="1 2">
    <name type="scientific">Chryseobacterium aquaticum</name>
    <dbReference type="NCBI Taxonomy" id="452084"/>
    <lineage>
        <taxon>Bacteria</taxon>
        <taxon>Pseudomonadati</taxon>
        <taxon>Bacteroidota</taxon>
        <taxon>Flavobacteriia</taxon>
        <taxon>Flavobacteriales</taxon>
        <taxon>Weeksellaceae</taxon>
        <taxon>Chryseobacterium group</taxon>
        <taxon>Chryseobacterium</taxon>
    </lineage>
</organism>
<proteinExistence type="predicted"/>
<dbReference type="PANTHER" id="PTHR33221">
    <property type="entry name" value="WINGED HELIX-TURN-HELIX TRANSCRIPTIONAL REGULATOR, RRF2 FAMILY"/>
    <property type="match status" value="1"/>
</dbReference>
<dbReference type="STRING" id="452084.AR438_14565"/>
<dbReference type="Proteomes" id="UP000051682">
    <property type="component" value="Unassembled WGS sequence"/>
</dbReference>
<dbReference type="InterPro" id="IPR036390">
    <property type="entry name" value="WH_DNA-bd_sf"/>
</dbReference>
<dbReference type="InterPro" id="IPR000944">
    <property type="entry name" value="Tscrpt_reg_Rrf2"/>
</dbReference>
<dbReference type="Gene3D" id="1.10.10.10">
    <property type="entry name" value="Winged helix-like DNA-binding domain superfamily/Winged helix DNA-binding domain"/>
    <property type="match status" value="1"/>
</dbReference>
<reference evidence="1 2" key="1">
    <citation type="submission" date="2015-10" db="EMBL/GenBank/DDBJ databases">
        <title>Chryseobacterium aquaticum genome.</title>
        <authorList>
            <person name="Newman J.D."/>
            <person name="Ferguson M.B."/>
            <person name="Miller J.R."/>
        </authorList>
    </citation>
    <scope>NUCLEOTIDE SEQUENCE [LARGE SCALE GENOMIC DNA]</scope>
    <source>
        <strain evidence="1 2">KCTC 12483</strain>
    </source>
</reference>